<organism evidence="5 6">
    <name type="scientific">Agromyces larvae</name>
    <dbReference type="NCBI Taxonomy" id="2929802"/>
    <lineage>
        <taxon>Bacteria</taxon>
        <taxon>Bacillati</taxon>
        <taxon>Actinomycetota</taxon>
        <taxon>Actinomycetes</taxon>
        <taxon>Micrococcales</taxon>
        <taxon>Microbacteriaceae</taxon>
        <taxon>Agromyces</taxon>
    </lineage>
</organism>
<dbReference type="SUPFAM" id="SSF51445">
    <property type="entry name" value="(Trans)glycosidases"/>
    <property type="match status" value="1"/>
</dbReference>
<feature type="domain" description="Glycoside hydrolase family 5" evidence="4">
    <location>
        <begin position="76"/>
        <end position="337"/>
    </location>
</feature>
<dbReference type="PANTHER" id="PTHR31297:SF13">
    <property type="entry name" value="PUTATIVE-RELATED"/>
    <property type="match status" value="1"/>
</dbReference>
<dbReference type="PANTHER" id="PTHR31297">
    <property type="entry name" value="GLUCAN ENDO-1,6-BETA-GLUCOSIDASE B"/>
    <property type="match status" value="1"/>
</dbReference>
<name>A0ABY4C133_9MICO</name>
<dbReference type="Gene3D" id="3.20.20.80">
    <property type="entry name" value="Glycosidases"/>
    <property type="match status" value="1"/>
</dbReference>
<dbReference type="GO" id="GO:0016787">
    <property type="term" value="F:hydrolase activity"/>
    <property type="evidence" value="ECO:0007669"/>
    <property type="project" value="UniProtKB-KW"/>
</dbReference>
<dbReference type="RefSeq" id="WP_243554819.1">
    <property type="nucleotide sequence ID" value="NZ_CP094528.1"/>
</dbReference>
<evidence type="ECO:0000256" key="1">
    <source>
        <dbReference type="ARBA" id="ARBA00022801"/>
    </source>
</evidence>
<sequence length="467" mass="53615">MTDLSFLTVRGTDLVDDAGRVVRLAGVGLGGWMNMENFITGYPGNEQNLRRILLDRMGRDAYDAFFDAFLTDFFDEDDAAHLAAIGINSVRIPFNYRHFEDDARPFELREEGFARLDRVVTLLGRHGIYSVLDLHALPGRQNQHWHSDNPTHLAEFWNHPHFQDRVVHLWEALAERFKDRPEVAGYNPINEPADPTGERLPPFYDRLERAIRAIDPRHILFLDGNKYSTDFSVFDGRAEPLPNTVYTAHDYALPGITSATEYPGTTRGEYFDRDAVERTFLRRTEYMRRTGTPIWIGEFGPVYPPDRSQDAWRLQLLRDQLEIYREHGASWALWTYKDIGLQGLVHAAPDSAYVELIRPELEQKQRLGVDSWGGSDAGVRDVLDPIDALFDREFPEYAPWPWGRTPHIAVLVRHILLAEPLAERFGDRFAGVSVERARELAASFRFDRCVERVGLTEVLRDHLAGGR</sequence>
<protein>
    <submittedName>
        <fullName evidence="5">Glycoside hydrolase family 5 protein</fullName>
    </submittedName>
</protein>
<comment type="similarity">
    <text evidence="3">Belongs to the glycosyl hydrolase 5 (cellulase A) family.</text>
</comment>
<dbReference type="Proteomes" id="UP000832097">
    <property type="component" value="Chromosome"/>
</dbReference>
<evidence type="ECO:0000313" key="5">
    <source>
        <dbReference type="EMBL" id="UOE43661.1"/>
    </source>
</evidence>
<dbReference type="InterPro" id="IPR050386">
    <property type="entry name" value="Glycosyl_hydrolase_5"/>
</dbReference>
<keyword evidence="1 3" id="KW-0378">Hydrolase</keyword>
<accession>A0ABY4C133</accession>
<evidence type="ECO:0000256" key="3">
    <source>
        <dbReference type="RuleBase" id="RU361153"/>
    </source>
</evidence>
<evidence type="ECO:0000256" key="2">
    <source>
        <dbReference type="ARBA" id="ARBA00023295"/>
    </source>
</evidence>
<evidence type="ECO:0000259" key="4">
    <source>
        <dbReference type="Pfam" id="PF00150"/>
    </source>
</evidence>
<dbReference type="InterPro" id="IPR001547">
    <property type="entry name" value="Glyco_hydro_5"/>
</dbReference>
<evidence type="ECO:0000313" key="6">
    <source>
        <dbReference type="Proteomes" id="UP000832097"/>
    </source>
</evidence>
<gene>
    <name evidence="5" type="ORF">MTO99_16010</name>
</gene>
<dbReference type="EMBL" id="CP094528">
    <property type="protein sequence ID" value="UOE43661.1"/>
    <property type="molecule type" value="Genomic_DNA"/>
</dbReference>
<proteinExistence type="inferred from homology"/>
<dbReference type="InterPro" id="IPR017853">
    <property type="entry name" value="GH"/>
</dbReference>
<keyword evidence="2 3" id="KW-0326">Glycosidase</keyword>
<reference evidence="5 6" key="1">
    <citation type="submission" date="2022-03" db="EMBL/GenBank/DDBJ databases">
        <title>Mucilaginibacter sp. isolated from the gut of Protaetia brevitarsis seulensis larvae.</title>
        <authorList>
            <person name="Won M."/>
            <person name="Kim S.-J."/>
            <person name="Kwon S.-W."/>
        </authorList>
    </citation>
    <scope>NUCLEOTIDE SEQUENCE [LARGE SCALE GENOMIC DNA]</scope>
    <source>
        <strain evidence="5 6">CFWR-12</strain>
    </source>
</reference>
<keyword evidence="6" id="KW-1185">Reference proteome</keyword>
<dbReference type="Pfam" id="PF00150">
    <property type="entry name" value="Cellulase"/>
    <property type="match status" value="1"/>
</dbReference>